<organism evidence="2 3">
    <name type="scientific">Halocaridina rubra</name>
    <name type="common">Hawaiian red shrimp</name>
    <dbReference type="NCBI Taxonomy" id="373956"/>
    <lineage>
        <taxon>Eukaryota</taxon>
        <taxon>Metazoa</taxon>
        <taxon>Ecdysozoa</taxon>
        <taxon>Arthropoda</taxon>
        <taxon>Crustacea</taxon>
        <taxon>Multicrustacea</taxon>
        <taxon>Malacostraca</taxon>
        <taxon>Eumalacostraca</taxon>
        <taxon>Eucarida</taxon>
        <taxon>Decapoda</taxon>
        <taxon>Pleocyemata</taxon>
        <taxon>Caridea</taxon>
        <taxon>Atyoidea</taxon>
        <taxon>Atyidae</taxon>
        <taxon>Halocaridina</taxon>
    </lineage>
</organism>
<protein>
    <submittedName>
        <fullName evidence="2">Uncharacterized protein</fullName>
    </submittedName>
</protein>
<feature type="compositionally biased region" description="Polar residues" evidence="1">
    <location>
        <begin position="77"/>
        <end position="87"/>
    </location>
</feature>
<dbReference type="AlphaFoldDB" id="A0AAN8X8I1"/>
<reference evidence="2 3" key="1">
    <citation type="submission" date="2023-11" db="EMBL/GenBank/DDBJ databases">
        <title>Halocaridina rubra genome assembly.</title>
        <authorList>
            <person name="Smith C."/>
        </authorList>
    </citation>
    <scope>NUCLEOTIDE SEQUENCE [LARGE SCALE GENOMIC DNA]</scope>
    <source>
        <strain evidence="2">EP-1</strain>
        <tissue evidence="2">Whole</tissue>
    </source>
</reference>
<dbReference type="EMBL" id="JAXCGZ010009985">
    <property type="protein sequence ID" value="KAK7075928.1"/>
    <property type="molecule type" value="Genomic_DNA"/>
</dbReference>
<keyword evidence="3" id="KW-1185">Reference proteome</keyword>
<evidence type="ECO:0000313" key="3">
    <source>
        <dbReference type="Proteomes" id="UP001381693"/>
    </source>
</evidence>
<dbReference type="Proteomes" id="UP001381693">
    <property type="component" value="Unassembled WGS sequence"/>
</dbReference>
<accession>A0AAN8X8I1</accession>
<feature type="non-terminal residue" evidence="2">
    <location>
        <position position="1"/>
    </location>
</feature>
<feature type="compositionally biased region" description="Basic and acidic residues" evidence="1">
    <location>
        <begin position="61"/>
        <end position="76"/>
    </location>
</feature>
<feature type="region of interest" description="Disordered" evidence="1">
    <location>
        <begin position="56"/>
        <end position="93"/>
    </location>
</feature>
<sequence>VYDEMDEEILARIREKVEALREGRCKEVKCTEQNISIGKENHYVIQMVPDHQAIFSKNSSSRKEELKSESHYEELQTSRVQYPSTSGGKLDSNLDEDHYEVLFHLPTMTQIESQQKTIKTEVMIAQHSFKSPSPSNTLAGHPYSEEKQYETIFMEK</sequence>
<proteinExistence type="predicted"/>
<comment type="caution">
    <text evidence="2">The sequence shown here is derived from an EMBL/GenBank/DDBJ whole genome shotgun (WGS) entry which is preliminary data.</text>
</comment>
<gene>
    <name evidence="2" type="ORF">SK128_025578</name>
</gene>
<evidence type="ECO:0000313" key="2">
    <source>
        <dbReference type="EMBL" id="KAK7075928.1"/>
    </source>
</evidence>
<evidence type="ECO:0000256" key="1">
    <source>
        <dbReference type="SAM" id="MobiDB-lite"/>
    </source>
</evidence>
<name>A0AAN8X8I1_HALRR</name>